<protein>
    <recommendedName>
        <fullName evidence="2">Apple domain-containing protein</fullName>
    </recommendedName>
</protein>
<dbReference type="AlphaFoldDB" id="A0A816TGD4"/>
<dbReference type="SMART" id="SM00473">
    <property type="entry name" value="PAN_AP"/>
    <property type="match status" value="1"/>
</dbReference>
<dbReference type="SUPFAM" id="SSF57414">
    <property type="entry name" value="Hairpin loop containing domain-like"/>
    <property type="match status" value="1"/>
</dbReference>
<evidence type="ECO:0000259" key="2">
    <source>
        <dbReference type="PROSITE" id="PS50948"/>
    </source>
</evidence>
<proteinExistence type="predicted"/>
<organism evidence="3 4">
    <name type="scientific">Rotaria magnacalcarata</name>
    <dbReference type="NCBI Taxonomy" id="392030"/>
    <lineage>
        <taxon>Eukaryota</taxon>
        <taxon>Metazoa</taxon>
        <taxon>Spiralia</taxon>
        <taxon>Gnathifera</taxon>
        <taxon>Rotifera</taxon>
        <taxon>Eurotatoria</taxon>
        <taxon>Bdelloidea</taxon>
        <taxon>Philodinida</taxon>
        <taxon>Philodinidae</taxon>
        <taxon>Rotaria</taxon>
    </lineage>
</organism>
<evidence type="ECO:0000313" key="3">
    <source>
        <dbReference type="EMBL" id="CAF2096310.1"/>
    </source>
</evidence>
<dbReference type="Gene3D" id="3.50.4.10">
    <property type="entry name" value="Hepatocyte Growth Factor"/>
    <property type="match status" value="1"/>
</dbReference>
<dbReference type="InterPro" id="IPR013517">
    <property type="entry name" value="FG-GAP"/>
</dbReference>
<dbReference type="Proteomes" id="UP000663887">
    <property type="component" value="Unassembled WGS sequence"/>
</dbReference>
<dbReference type="Pfam" id="PF13517">
    <property type="entry name" value="FG-GAP_3"/>
    <property type="match status" value="2"/>
</dbReference>
<dbReference type="Gene3D" id="2.30.30.100">
    <property type="match status" value="4"/>
</dbReference>
<dbReference type="Pfam" id="PF01839">
    <property type="entry name" value="FG-GAP"/>
    <property type="match status" value="1"/>
</dbReference>
<sequence>MSSPAHAIYSSTLSLSLQGHEFKTQYGVQLIFNETAESLLLCATVCSQNPSCRTFDYDSSSHRCRLFEADLTNGAIIEMTSQTSIVGSVILSASLYASMYNQSCSACRENRYQTCSSTTNTCQCPGNSYWNGSMCPLKLFENAACSQIDACRSDLNLSCIINSYGEFTQCLIALVTNSLWVVAIPKPTTAATVTPATVTPATVTPATVTPATVTPATVTPATVTPATVTTATITSSTTQCSIIFTNQTTYSIGTSSQSLNVVDVNGDGKPDIIVVNYGSDNVGVLLNIGNGTFAAQATYSTGYWPSIVVAVDVNGDGKPDIIVANSGSNNTGVLLNTGNGTFAAQTTYSIGYCPISVVAADVNDDGKPDIIVANYASDNVGVLLNTGNGTFAAQKTYSNGSGSYPSYVAAADVNGDGKSDIIVANYGSGNVGVLLNIGNGTFTAQATYSTGSGSYPSYVAAADVNGDNKLDIIVVNSGYSNVDVFLAHC</sequence>
<reference evidence="3" key="1">
    <citation type="submission" date="2021-02" db="EMBL/GenBank/DDBJ databases">
        <authorList>
            <person name="Nowell W R."/>
        </authorList>
    </citation>
    <scope>NUCLEOTIDE SEQUENCE</scope>
</reference>
<dbReference type="InterPro" id="IPR028994">
    <property type="entry name" value="Integrin_alpha_N"/>
</dbReference>
<evidence type="ECO:0000256" key="1">
    <source>
        <dbReference type="ARBA" id="ARBA00022729"/>
    </source>
</evidence>
<name>A0A816TGD4_9BILA</name>
<accession>A0A816TGD4</accession>
<evidence type="ECO:0000313" key="4">
    <source>
        <dbReference type="Proteomes" id="UP000663887"/>
    </source>
</evidence>
<comment type="caution">
    <text evidence="3">The sequence shown here is derived from an EMBL/GenBank/DDBJ whole genome shotgun (WGS) entry which is preliminary data.</text>
</comment>
<dbReference type="Pfam" id="PF00024">
    <property type="entry name" value="PAN_1"/>
    <property type="match status" value="1"/>
</dbReference>
<dbReference type="InterPro" id="IPR003609">
    <property type="entry name" value="Pan_app"/>
</dbReference>
<keyword evidence="1" id="KW-0732">Signal</keyword>
<feature type="domain" description="Apple" evidence="2">
    <location>
        <begin position="17"/>
        <end position="90"/>
    </location>
</feature>
<gene>
    <name evidence="3" type="ORF">XDN619_LOCUS17764</name>
</gene>
<dbReference type="EMBL" id="CAJNRG010007600">
    <property type="protein sequence ID" value="CAF2096310.1"/>
    <property type="molecule type" value="Genomic_DNA"/>
</dbReference>
<dbReference type="PANTHER" id="PTHR46580">
    <property type="entry name" value="SENSOR KINASE-RELATED"/>
    <property type="match status" value="1"/>
</dbReference>
<dbReference type="SUPFAM" id="SSF69318">
    <property type="entry name" value="Integrin alpha N-terminal domain"/>
    <property type="match status" value="1"/>
</dbReference>
<dbReference type="PROSITE" id="PS50948">
    <property type="entry name" value="PAN"/>
    <property type="match status" value="1"/>
</dbReference>